<evidence type="ECO:0000256" key="9">
    <source>
        <dbReference type="ARBA" id="ARBA00023143"/>
    </source>
</evidence>
<feature type="domain" description="Flagellar motor switch protein FliG middle" evidence="13">
    <location>
        <begin position="127"/>
        <end position="196"/>
    </location>
</feature>
<keyword evidence="15" id="KW-0969">Cilium</keyword>
<evidence type="ECO:0000256" key="6">
    <source>
        <dbReference type="ARBA" id="ARBA00022500"/>
    </source>
</evidence>
<evidence type="ECO:0000259" key="14">
    <source>
        <dbReference type="Pfam" id="PF14842"/>
    </source>
</evidence>
<dbReference type="InterPro" id="IPR028263">
    <property type="entry name" value="FliG_N"/>
</dbReference>
<keyword evidence="8 11" id="KW-0472">Membrane</keyword>
<keyword evidence="9 11" id="KW-0975">Bacterial flagellum</keyword>
<evidence type="ECO:0000256" key="8">
    <source>
        <dbReference type="ARBA" id="ARBA00023136"/>
    </source>
</evidence>
<reference evidence="15 16" key="1">
    <citation type="submission" date="2020-04" db="EMBL/GenBank/DDBJ databases">
        <authorList>
            <person name="Yoon J."/>
        </authorList>
    </citation>
    <scope>NUCLEOTIDE SEQUENCE [LARGE SCALE GENOMIC DNA]</scope>
    <source>
        <strain evidence="15 16">KMU-166</strain>
    </source>
</reference>
<evidence type="ECO:0000259" key="13">
    <source>
        <dbReference type="Pfam" id="PF14841"/>
    </source>
</evidence>
<evidence type="ECO:0000256" key="3">
    <source>
        <dbReference type="ARBA" id="ARBA00010299"/>
    </source>
</evidence>
<proteinExistence type="inferred from homology"/>
<sequence>MDSAVEAPAASAALTISGCEKAALLLLMMGETHAAKVLRYVSPEDVERIGTAMAGIKRVDNQKATQVVDEFHDAIESENSLAVGVQSYVRKLFTSALGEQKGGALANRVLGEEESDEMNSLRWVEPGTLADMIKDEHPQMIAITLAHIEQEQASKVLKLLPEDKQDDIVMRIATMKTIPDAAMGQLQKVLKKKLAVSTTLKNRNVDGAAAAAGIINGLGADTEARILENVAKSDEELSARIQELMFVFSNLINISDKGIQLLLREVSADLLPLALKGAGEEVKEKILGNMSKRAREMLVDDMESKGPVKISEVEAAQKEILNIARTLAESGQIDLGTGGDDYV</sequence>
<dbReference type="Pfam" id="PF14842">
    <property type="entry name" value="FliG_N"/>
    <property type="match status" value="1"/>
</dbReference>
<keyword evidence="15" id="KW-0282">Flagellum</keyword>
<dbReference type="EMBL" id="JAAWWK010000002">
    <property type="protein sequence ID" value="NKI16774.1"/>
    <property type="molecule type" value="Genomic_DNA"/>
</dbReference>
<evidence type="ECO:0000313" key="16">
    <source>
        <dbReference type="Proteomes" id="UP000765845"/>
    </source>
</evidence>
<dbReference type="NCBIfam" id="TIGR00207">
    <property type="entry name" value="fliG"/>
    <property type="match status" value="1"/>
</dbReference>
<evidence type="ECO:0000256" key="1">
    <source>
        <dbReference type="ARBA" id="ARBA00004117"/>
    </source>
</evidence>
<dbReference type="InterPro" id="IPR032779">
    <property type="entry name" value="FliG_M"/>
</dbReference>
<protein>
    <recommendedName>
        <fullName evidence="4 11">Flagellar motor switch protein FliG</fullName>
    </recommendedName>
</protein>
<organism evidence="15 16">
    <name type="scientific">Spongiibacter thalassae</name>
    <dbReference type="NCBI Taxonomy" id="2721624"/>
    <lineage>
        <taxon>Bacteria</taxon>
        <taxon>Pseudomonadati</taxon>
        <taxon>Pseudomonadota</taxon>
        <taxon>Gammaproteobacteria</taxon>
        <taxon>Cellvibrionales</taxon>
        <taxon>Spongiibacteraceae</taxon>
        <taxon>Spongiibacter</taxon>
    </lineage>
</organism>
<evidence type="ECO:0000256" key="2">
    <source>
        <dbReference type="ARBA" id="ARBA00004515"/>
    </source>
</evidence>
<dbReference type="PANTHER" id="PTHR30534:SF0">
    <property type="entry name" value="FLAGELLAR MOTOR SWITCH PROTEIN FLIG"/>
    <property type="match status" value="1"/>
</dbReference>
<dbReference type="InterPro" id="IPR000090">
    <property type="entry name" value="Flg_Motor_Flig"/>
</dbReference>
<evidence type="ECO:0000256" key="10">
    <source>
        <dbReference type="ARBA" id="ARBA00025598"/>
    </source>
</evidence>
<evidence type="ECO:0000256" key="4">
    <source>
        <dbReference type="ARBA" id="ARBA00021870"/>
    </source>
</evidence>
<dbReference type="InterPro" id="IPR023087">
    <property type="entry name" value="Flg_Motor_Flig_C"/>
</dbReference>
<keyword evidence="7 11" id="KW-0283">Flagellar rotation</keyword>
<dbReference type="PRINTS" id="PR00954">
    <property type="entry name" value="FLGMOTORFLIG"/>
</dbReference>
<dbReference type="Gene3D" id="1.10.220.30">
    <property type="match status" value="3"/>
</dbReference>
<evidence type="ECO:0000313" key="15">
    <source>
        <dbReference type="EMBL" id="NKI16774.1"/>
    </source>
</evidence>
<evidence type="ECO:0000256" key="11">
    <source>
        <dbReference type="PIRNR" id="PIRNR003161"/>
    </source>
</evidence>
<feature type="domain" description="Flagellar motor switch protein FliG C-terminal" evidence="12">
    <location>
        <begin position="229"/>
        <end position="335"/>
    </location>
</feature>
<dbReference type="Pfam" id="PF14841">
    <property type="entry name" value="FliG_M"/>
    <property type="match status" value="1"/>
</dbReference>
<comment type="subcellular location">
    <subcellularLocation>
        <location evidence="1 11">Bacterial flagellum basal body</location>
    </subcellularLocation>
    <subcellularLocation>
        <location evidence="2 11">Cell inner membrane</location>
        <topology evidence="2 11">Peripheral membrane protein</topology>
        <orientation evidence="2 11">Cytoplasmic side</orientation>
    </subcellularLocation>
</comment>
<keyword evidence="16" id="KW-1185">Reference proteome</keyword>
<dbReference type="PANTHER" id="PTHR30534">
    <property type="entry name" value="FLAGELLAR MOTOR SWITCH PROTEIN FLIG"/>
    <property type="match status" value="1"/>
</dbReference>
<evidence type="ECO:0000256" key="7">
    <source>
        <dbReference type="ARBA" id="ARBA00022779"/>
    </source>
</evidence>
<dbReference type="InterPro" id="IPR011002">
    <property type="entry name" value="FliG_a-hlx"/>
</dbReference>
<comment type="caution">
    <text evidence="15">The sequence shown here is derived from an EMBL/GenBank/DDBJ whole genome shotgun (WGS) entry which is preliminary data.</text>
</comment>
<keyword evidence="11" id="KW-0997">Cell inner membrane</keyword>
<feature type="domain" description="Flagellar motor switch protein FliG N-terminal" evidence="14">
    <location>
        <begin position="16"/>
        <end position="115"/>
    </location>
</feature>
<evidence type="ECO:0000256" key="5">
    <source>
        <dbReference type="ARBA" id="ARBA00022475"/>
    </source>
</evidence>
<name>A0ABX1GC78_9GAMM</name>
<accession>A0ABX1GC78</accession>
<dbReference type="Proteomes" id="UP000765845">
    <property type="component" value="Unassembled WGS sequence"/>
</dbReference>
<comment type="similarity">
    <text evidence="3 11">Belongs to the FliG family.</text>
</comment>
<dbReference type="SUPFAM" id="SSF48029">
    <property type="entry name" value="FliG"/>
    <property type="match status" value="2"/>
</dbReference>
<comment type="function">
    <text evidence="10 11">FliG is one of three proteins (FliG, FliN, FliM) that forms the rotor-mounted switch complex (C ring), located at the base of the basal body. This complex interacts with the CheY and CheZ chemotaxis proteins, in addition to contacting components of the motor that determine the direction of flagellar rotation.</text>
</comment>
<dbReference type="Pfam" id="PF01706">
    <property type="entry name" value="FliG_C"/>
    <property type="match status" value="1"/>
</dbReference>
<keyword evidence="5 11" id="KW-1003">Cell membrane</keyword>
<dbReference type="PIRSF" id="PIRSF003161">
    <property type="entry name" value="FliG"/>
    <property type="match status" value="1"/>
</dbReference>
<dbReference type="RefSeq" id="WP_168449325.1">
    <property type="nucleotide sequence ID" value="NZ_JAAWWK010000002.1"/>
</dbReference>
<evidence type="ECO:0000259" key="12">
    <source>
        <dbReference type="Pfam" id="PF01706"/>
    </source>
</evidence>
<keyword evidence="6 11" id="KW-0145">Chemotaxis</keyword>
<keyword evidence="15" id="KW-0966">Cell projection</keyword>
<gene>
    <name evidence="15" type="primary">fliG</name>
    <name evidence="15" type="ORF">HCU74_04985</name>
</gene>